<keyword evidence="3" id="KW-1185">Reference proteome</keyword>
<evidence type="ECO:0008006" key="4">
    <source>
        <dbReference type="Google" id="ProtNLM"/>
    </source>
</evidence>
<proteinExistence type="predicted"/>
<sequence length="112" mass="13045">MILFSSSLFLFLIAHFFQHHPPQEINYFIGFRTRKSMKNQKNWEMAQIAFAHQMKVISGYTALFSTALFITDLCLIILNNDVLFVPSIIIQSIVLVGILWIVYYSVNKKLDE</sequence>
<keyword evidence="1" id="KW-1133">Transmembrane helix</keyword>
<evidence type="ECO:0000256" key="1">
    <source>
        <dbReference type="SAM" id="Phobius"/>
    </source>
</evidence>
<keyword evidence="1" id="KW-0472">Membrane</keyword>
<name>A0A380G632_STAIN</name>
<dbReference type="OrthoDB" id="3173919at2"/>
<dbReference type="Proteomes" id="UP000255549">
    <property type="component" value="Unassembled WGS sequence"/>
</dbReference>
<evidence type="ECO:0000313" key="3">
    <source>
        <dbReference type="Proteomes" id="UP000255549"/>
    </source>
</evidence>
<dbReference type="Pfam" id="PF13630">
    <property type="entry name" value="SdpI"/>
    <property type="match status" value="1"/>
</dbReference>
<dbReference type="STRING" id="1141106.GCA_000308095_02377"/>
<feature type="transmembrane region" description="Helical" evidence="1">
    <location>
        <begin position="84"/>
        <end position="106"/>
    </location>
</feature>
<gene>
    <name evidence="2" type="ORF">NCTC11048_00415</name>
</gene>
<dbReference type="InterPro" id="IPR025962">
    <property type="entry name" value="SdpI/YhfL"/>
</dbReference>
<feature type="transmembrane region" description="Helical" evidence="1">
    <location>
        <begin position="57"/>
        <end position="78"/>
    </location>
</feature>
<accession>A0A380G632</accession>
<dbReference type="RefSeq" id="WP_019167436.1">
    <property type="nucleotide sequence ID" value="NZ_CAIB01000037.1"/>
</dbReference>
<organism evidence="2 3">
    <name type="scientific">Staphylococcus intermedius NCTC 11048</name>
    <dbReference type="NCBI Taxonomy" id="1141106"/>
    <lineage>
        <taxon>Bacteria</taxon>
        <taxon>Bacillati</taxon>
        <taxon>Bacillota</taxon>
        <taxon>Bacilli</taxon>
        <taxon>Bacillales</taxon>
        <taxon>Staphylococcaceae</taxon>
        <taxon>Staphylococcus</taxon>
        <taxon>Staphylococcus intermedius group</taxon>
    </lineage>
</organism>
<dbReference type="AlphaFoldDB" id="A0A380G632"/>
<dbReference type="EMBL" id="UHDP01000003">
    <property type="protein sequence ID" value="SUM45431.1"/>
    <property type="molecule type" value="Genomic_DNA"/>
</dbReference>
<keyword evidence="1" id="KW-0812">Transmembrane</keyword>
<reference evidence="2 3" key="1">
    <citation type="submission" date="2018-06" db="EMBL/GenBank/DDBJ databases">
        <authorList>
            <consortium name="Pathogen Informatics"/>
            <person name="Doyle S."/>
        </authorList>
    </citation>
    <scope>NUCLEOTIDE SEQUENCE [LARGE SCALE GENOMIC DNA]</scope>
    <source>
        <strain evidence="3">NCTC 11048</strain>
    </source>
</reference>
<evidence type="ECO:0000313" key="2">
    <source>
        <dbReference type="EMBL" id="SUM45431.1"/>
    </source>
</evidence>
<protein>
    <recommendedName>
        <fullName evidence="4">SdpI family protein</fullName>
    </recommendedName>
</protein>